<accession>A0ACB9DJF7</accession>
<organism evidence="1 2">
    <name type="scientific">Arctium lappa</name>
    <name type="common">Greater burdock</name>
    <name type="synonym">Lappa major</name>
    <dbReference type="NCBI Taxonomy" id="4217"/>
    <lineage>
        <taxon>Eukaryota</taxon>
        <taxon>Viridiplantae</taxon>
        <taxon>Streptophyta</taxon>
        <taxon>Embryophyta</taxon>
        <taxon>Tracheophyta</taxon>
        <taxon>Spermatophyta</taxon>
        <taxon>Magnoliopsida</taxon>
        <taxon>eudicotyledons</taxon>
        <taxon>Gunneridae</taxon>
        <taxon>Pentapetalae</taxon>
        <taxon>asterids</taxon>
        <taxon>campanulids</taxon>
        <taxon>Asterales</taxon>
        <taxon>Asteraceae</taxon>
        <taxon>Carduoideae</taxon>
        <taxon>Cardueae</taxon>
        <taxon>Arctiinae</taxon>
        <taxon>Arctium</taxon>
    </lineage>
</organism>
<comment type="caution">
    <text evidence="1">The sequence shown here is derived from an EMBL/GenBank/DDBJ whole genome shotgun (WGS) entry which is preliminary data.</text>
</comment>
<proteinExistence type="predicted"/>
<dbReference type="EMBL" id="CM042049">
    <property type="protein sequence ID" value="KAI3746493.1"/>
    <property type="molecule type" value="Genomic_DNA"/>
</dbReference>
<evidence type="ECO:0000313" key="2">
    <source>
        <dbReference type="Proteomes" id="UP001055879"/>
    </source>
</evidence>
<protein>
    <submittedName>
        <fullName evidence="1">Uncharacterized protein</fullName>
    </submittedName>
</protein>
<keyword evidence="2" id="KW-1185">Reference proteome</keyword>
<dbReference type="Proteomes" id="UP001055879">
    <property type="component" value="Linkage Group LG03"/>
</dbReference>
<reference evidence="1 2" key="2">
    <citation type="journal article" date="2022" name="Mol. Ecol. Resour.">
        <title>The genomes of chicory, endive, great burdock and yacon provide insights into Asteraceae paleo-polyploidization history and plant inulin production.</title>
        <authorList>
            <person name="Fan W."/>
            <person name="Wang S."/>
            <person name="Wang H."/>
            <person name="Wang A."/>
            <person name="Jiang F."/>
            <person name="Liu H."/>
            <person name="Zhao H."/>
            <person name="Xu D."/>
            <person name="Zhang Y."/>
        </authorList>
    </citation>
    <scope>NUCLEOTIDE SEQUENCE [LARGE SCALE GENOMIC DNA]</scope>
    <source>
        <strain evidence="2">cv. Niubang</strain>
    </source>
</reference>
<sequence length="136" mass="15190">MIDETQSIAANPCKTHNAIPQLLLDRRTNFPVKKIVKTRILISDGGAGPRLSIGKKLLSTEFGRPAIALRELLISAMESLEFVMQSLRTADSHLVIRLVLANWETVERVETWFTGVHGPSEKKWGEDFSPVKLPDV</sequence>
<reference evidence="2" key="1">
    <citation type="journal article" date="2022" name="Mol. Ecol. Resour.">
        <title>The genomes of chicory, endive, great burdock and yacon provide insights into Asteraceae palaeo-polyploidization history and plant inulin production.</title>
        <authorList>
            <person name="Fan W."/>
            <person name="Wang S."/>
            <person name="Wang H."/>
            <person name="Wang A."/>
            <person name="Jiang F."/>
            <person name="Liu H."/>
            <person name="Zhao H."/>
            <person name="Xu D."/>
            <person name="Zhang Y."/>
        </authorList>
    </citation>
    <scope>NUCLEOTIDE SEQUENCE [LARGE SCALE GENOMIC DNA]</scope>
    <source>
        <strain evidence="2">cv. Niubang</strain>
    </source>
</reference>
<gene>
    <name evidence="1" type="ORF">L6452_08927</name>
</gene>
<evidence type="ECO:0000313" key="1">
    <source>
        <dbReference type="EMBL" id="KAI3746493.1"/>
    </source>
</evidence>
<name>A0ACB9DJF7_ARCLA</name>